<dbReference type="STRING" id="35608.A0A2U1LWB7"/>
<protein>
    <submittedName>
        <fullName evidence="3">Uncharacterized protein</fullName>
    </submittedName>
</protein>
<evidence type="ECO:0000256" key="1">
    <source>
        <dbReference type="SAM" id="Coils"/>
    </source>
</evidence>
<feature type="region of interest" description="Disordered" evidence="2">
    <location>
        <begin position="482"/>
        <end position="508"/>
    </location>
</feature>
<feature type="region of interest" description="Disordered" evidence="2">
    <location>
        <begin position="1"/>
        <end position="24"/>
    </location>
</feature>
<dbReference type="OrthoDB" id="10436555at2759"/>
<evidence type="ECO:0000313" key="3">
    <source>
        <dbReference type="EMBL" id="PWA53278.1"/>
    </source>
</evidence>
<evidence type="ECO:0000256" key="2">
    <source>
        <dbReference type="SAM" id="MobiDB-lite"/>
    </source>
</evidence>
<reference evidence="3 4" key="1">
    <citation type="journal article" date="2018" name="Mol. Plant">
        <title>The genome of Artemisia annua provides insight into the evolution of Asteraceae family and artemisinin biosynthesis.</title>
        <authorList>
            <person name="Shen Q."/>
            <person name="Zhang L."/>
            <person name="Liao Z."/>
            <person name="Wang S."/>
            <person name="Yan T."/>
            <person name="Shi P."/>
            <person name="Liu M."/>
            <person name="Fu X."/>
            <person name="Pan Q."/>
            <person name="Wang Y."/>
            <person name="Lv Z."/>
            <person name="Lu X."/>
            <person name="Zhang F."/>
            <person name="Jiang W."/>
            <person name="Ma Y."/>
            <person name="Chen M."/>
            <person name="Hao X."/>
            <person name="Li L."/>
            <person name="Tang Y."/>
            <person name="Lv G."/>
            <person name="Zhou Y."/>
            <person name="Sun X."/>
            <person name="Brodelius P.E."/>
            <person name="Rose J.K.C."/>
            <person name="Tang K."/>
        </authorList>
    </citation>
    <scope>NUCLEOTIDE SEQUENCE [LARGE SCALE GENOMIC DNA]</scope>
    <source>
        <strain evidence="4">cv. Huhao1</strain>
        <tissue evidence="3">Leaf</tissue>
    </source>
</reference>
<feature type="compositionally biased region" description="Basic and acidic residues" evidence="2">
    <location>
        <begin position="10"/>
        <end position="19"/>
    </location>
</feature>
<name>A0A2U1LWB7_ARTAN</name>
<sequence length="516" mass="61036">MMQSRNGAKRPRDDTRNRPLDFIPGLRLSRHPSEQRKDLFLMKFDDVAKAKSLHPTEFEGYTIRERFAKMGWEQLLNFKCDKIYRRVVIQWTASLSRNGDELTGIVDGKSYTITPKNIRDILKVDTRTDLPYAWFNKLDFQTTTDENKLRWVNACTTVFGTHEDAKATNGWYLRSKMTPLAKVLWLIGASTFYPRAENMIYVGAHEIYLLHALFTGEYLYSFAHLMIDDIWSMYENEHRQIIPHGYYISEILNRLGAVIKDEYVEVVPPQYRVISRESIPELKFSESPTEYIIDDLQKVQRVTFLKNIKPGVASRKSPQPPFENKPPEMRVPDPRVDMTKLQNLIISHFQKQHSELKTRVTNIEKQIERQGQEIEKQAEEREKSIVNNIQKLIECQAFEAVRREQETERRAEHREQEVERRAERREQEIERRAELRAHAIIWDIERQHYFHEQEQAQLRISWNQGNSVNGVDEFQFPQISRTSFHPPRVGSRYYDPTQSDEIPKEFEPLFSDIYGP</sequence>
<proteinExistence type="predicted"/>
<evidence type="ECO:0000313" key="4">
    <source>
        <dbReference type="Proteomes" id="UP000245207"/>
    </source>
</evidence>
<organism evidence="3 4">
    <name type="scientific">Artemisia annua</name>
    <name type="common">Sweet wormwood</name>
    <dbReference type="NCBI Taxonomy" id="35608"/>
    <lineage>
        <taxon>Eukaryota</taxon>
        <taxon>Viridiplantae</taxon>
        <taxon>Streptophyta</taxon>
        <taxon>Embryophyta</taxon>
        <taxon>Tracheophyta</taxon>
        <taxon>Spermatophyta</taxon>
        <taxon>Magnoliopsida</taxon>
        <taxon>eudicotyledons</taxon>
        <taxon>Gunneridae</taxon>
        <taxon>Pentapetalae</taxon>
        <taxon>asterids</taxon>
        <taxon>campanulids</taxon>
        <taxon>Asterales</taxon>
        <taxon>Asteraceae</taxon>
        <taxon>Asteroideae</taxon>
        <taxon>Anthemideae</taxon>
        <taxon>Artemisiinae</taxon>
        <taxon>Artemisia</taxon>
    </lineage>
</organism>
<dbReference type="Proteomes" id="UP000245207">
    <property type="component" value="Unassembled WGS sequence"/>
</dbReference>
<comment type="caution">
    <text evidence="3">The sequence shown here is derived from an EMBL/GenBank/DDBJ whole genome shotgun (WGS) entry which is preliminary data.</text>
</comment>
<feature type="coiled-coil region" evidence="1">
    <location>
        <begin position="346"/>
        <end position="428"/>
    </location>
</feature>
<feature type="region of interest" description="Disordered" evidence="2">
    <location>
        <begin position="313"/>
        <end position="333"/>
    </location>
</feature>
<keyword evidence="4" id="KW-1185">Reference proteome</keyword>
<accession>A0A2U1LWB7</accession>
<dbReference type="EMBL" id="PKPP01007469">
    <property type="protein sequence ID" value="PWA53278.1"/>
    <property type="molecule type" value="Genomic_DNA"/>
</dbReference>
<keyword evidence="1" id="KW-0175">Coiled coil</keyword>
<dbReference type="AlphaFoldDB" id="A0A2U1LWB7"/>
<gene>
    <name evidence="3" type="ORF">CTI12_AA448020</name>
</gene>